<accession>A0A7R8ZYF7</accession>
<dbReference type="InterPro" id="IPR027417">
    <property type="entry name" value="P-loop_NTPase"/>
</dbReference>
<comment type="catalytic activity">
    <reaction evidence="2">
        <text>adenosylcob(III)inamide phosphate + GTP + H(+) = adenosylcob(III)inamide-GDP + diphosphate</text>
        <dbReference type="Rhea" id="RHEA:22712"/>
        <dbReference type="ChEBI" id="CHEBI:15378"/>
        <dbReference type="ChEBI" id="CHEBI:33019"/>
        <dbReference type="ChEBI" id="CHEBI:37565"/>
        <dbReference type="ChEBI" id="CHEBI:58502"/>
        <dbReference type="ChEBI" id="CHEBI:60487"/>
        <dbReference type="EC" id="2.7.7.62"/>
    </reaction>
</comment>
<dbReference type="AlphaFoldDB" id="A0A7R8ZYF7"/>
<evidence type="ECO:0000256" key="2">
    <source>
        <dbReference type="ARBA" id="ARBA00000711"/>
    </source>
</evidence>
<evidence type="ECO:0000256" key="16">
    <source>
        <dbReference type="ARBA" id="ARBA00029570"/>
    </source>
</evidence>
<comment type="catalytic activity">
    <reaction evidence="3">
        <text>adenosylcob(III)inamide + GTP = adenosylcob(III)inamide phosphate + GDP + H(+)</text>
        <dbReference type="Rhea" id="RHEA:15765"/>
        <dbReference type="ChEBI" id="CHEBI:2480"/>
        <dbReference type="ChEBI" id="CHEBI:15378"/>
        <dbReference type="ChEBI" id="CHEBI:37565"/>
        <dbReference type="ChEBI" id="CHEBI:58189"/>
        <dbReference type="ChEBI" id="CHEBI:58502"/>
        <dbReference type="EC" id="2.7.1.156"/>
    </reaction>
</comment>
<dbReference type="PANTHER" id="PTHR34848:SF1">
    <property type="entry name" value="BIFUNCTIONAL ADENOSYLCOBALAMIN BIOSYNTHESIS PROTEIN COBU"/>
    <property type="match status" value="1"/>
</dbReference>
<dbReference type="Pfam" id="PF02283">
    <property type="entry name" value="CobU"/>
    <property type="match status" value="1"/>
</dbReference>
<dbReference type="NCBIfam" id="NF004469">
    <property type="entry name" value="PRK05800.1"/>
    <property type="match status" value="1"/>
</dbReference>
<evidence type="ECO:0000256" key="17">
    <source>
        <dbReference type="ARBA" id="ARBA00030571"/>
    </source>
</evidence>
<name>A0A7R8ZYF7_9CRUS</name>
<dbReference type="Gene3D" id="3.40.50.300">
    <property type="entry name" value="P-loop containing nucleotide triphosphate hydrolases"/>
    <property type="match status" value="1"/>
</dbReference>
<evidence type="ECO:0000256" key="15">
    <source>
        <dbReference type="ARBA" id="ARBA00023134"/>
    </source>
</evidence>
<evidence type="ECO:0000256" key="12">
    <source>
        <dbReference type="ARBA" id="ARBA00022741"/>
    </source>
</evidence>
<proteinExistence type="inferred from homology"/>
<dbReference type="InterPro" id="IPR003203">
    <property type="entry name" value="CobU/CobP"/>
</dbReference>
<evidence type="ECO:0000256" key="3">
    <source>
        <dbReference type="ARBA" id="ARBA00001522"/>
    </source>
</evidence>
<keyword evidence="14" id="KW-0067">ATP-binding</keyword>
<comment type="function">
    <text evidence="4">Catalyzes ATP-dependent phosphorylation of adenosylcobinamide and addition of GMP to adenosylcobinamide phosphate.</text>
</comment>
<organism evidence="18">
    <name type="scientific">Cyprideis torosa</name>
    <dbReference type="NCBI Taxonomy" id="163714"/>
    <lineage>
        <taxon>Eukaryota</taxon>
        <taxon>Metazoa</taxon>
        <taxon>Ecdysozoa</taxon>
        <taxon>Arthropoda</taxon>
        <taxon>Crustacea</taxon>
        <taxon>Oligostraca</taxon>
        <taxon>Ostracoda</taxon>
        <taxon>Podocopa</taxon>
        <taxon>Podocopida</taxon>
        <taxon>Cytherocopina</taxon>
        <taxon>Cytheroidea</taxon>
        <taxon>Cytherideidae</taxon>
        <taxon>Cyprideis</taxon>
    </lineage>
</organism>
<feature type="non-terminal residue" evidence="18">
    <location>
        <position position="176"/>
    </location>
</feature>
<protein>
    <recommendedName>
        <fullName evidence="16">Adenosylcobinamide kinase</fullName>
        <ecNumber evidence="8">2.7.1.156</ecNumber>
        <ecNumber evidence="9">2.7.7.62</ecNumber>
    </recommendedName>
    <alternativeName>
        <fullName evidence="17">Adenosylcobinamide-phosphate guanylyltransferase</fullName>
    </alternativeName>
</protein>
<keyword evidence="15" id="KW-0342">GTP-binding</keyword>
<comment type="similarity">
    <text evidence="7">Belongs to the CobU/CobP family.</text>
</comment>
<evidence type="ECO:0000256" key="5">
    <source>
        <dbReference type="ARBA" id="ARBA00004692"/>
    </source>
</evidence>
<dbReference type="SUPFAM" id="SSF52540">
    <property type="entry name" value="P-loop containing nucleoside triphosphate hydrolases"/>
    <property type="match status" value="1"/>
</dbReference>
<sequence>MVNTFHTGSCLILGGARSGKSGFAEGLADASARRKIYLATSEIWDDEMEARVDVHRARRGSDWVLVEEPKDVLGVLEEHASHKTTVLVDCLTLWLTNLMMSEADVWAECDKLVAAISNLSDDASVLFVSNEVGQGIVPMEKMARDFRDHAGRLHQDIAAVAHHVWFVTAGLPQKLK</sequence>
<dbReference type="PANTHER" id="PTHR34848">
    <property type="match status" value="1"/>
</dbReference>
<dbReference type="GO" id="GO:0005525">
    <property type="term" value="F:GTP binding"/>
    <property type="evidence" value="ECO:0007669"/>
    <property type="project" value="UniProtKB-KW"/>
</dbReference>
<dbReference type="CDD" id="cd00544">
    <property type="entry name" value="CobU"/>
    <property type="match status" value="1"/>
</dbReference>
<dbReference type="GO" id="GO:0008820">
    <property type="term" value="F:cobinamide phosphate guanylyltransferase activity"/>
    <property type="evidence" value="ECO:0007669"/>
    <property type="project" value="UniProtKB-EC"/>
</dbReference>
<evidence type="ECO:0000256" key="8">
    <source>
        <dbReference type="ARBA" id="ARBA00012016"/>
    </source>
</evidence>
<keyword evidence="13" id="KW-0418">Kinase</keyword>
<dbReference type="EC" id="2.7.1.156" evidence="8"/>
<dbReference type="PIRSF" id="PIRSF006135">
    <property type="entry name" value="CobU"/>
    <property type="match status" value="1"/>
</dbReference>
<evidence type="ECO:0000256" key="9">
    <source>
        <dbReference type="ARBA" id="ARBA00012523"/>
    </source>
</evidence>
<evidence type="ECO:0000313" key="18">
    <source>
        <dbReference type="EMBL" id="CAD7239068.1"/>
    </source>
</evidence>
<keyword evidence="11" id="KW-0808">Transferase</keyword>
<evidence type="ECO:0000256" key="1">
    <source>
        <dbReference type="ARBA" id="ARBA00000312"/>
    </source>
</evidence>
<evidence type="ECO:0000256" key="13">
    <source>
        <dbReference type="ARBA" id="ARBA00022777"/>
    </source>
</evidence>
<gene>
    <name evidence="18" type="ORF">CTOB1V02_LOCUS16883</name>
</gene>
<evidence type="ECO:0000256" key="7">
    <source>
        <dbReference type="ARBA" id="ARBA00007490"/>
    </source>
</evidence>
<dbReference type="EC" id="2.7.7.62" evidence="9"/>
<reference evidence="18" key="1">
    <citation type="submission" date="2020-11" db="EMBL/GenBank/DDBJ databases">
        <authorList>
            <person name="Tran Van P."/>
        </authorList>
    </citation>
    <scope>NUCLEOTIDE SEQUENCE</scope>
</reference>
<keyword evidence="12" id="KW-0547">Nucleotide-binding</keyword>
<dbReference type="OrthoDB" id="2138860at2759"/>
<evidence type="ECO:0000256" key="11">
    <source>
        <dbReference type="ARBA" id="ARBA00022679"/>
    </source>
</evidence>
<keyword evidence="10" id="KW-0169">Cobalamin biosynthesis</keyword>
<comment type="pathway">
    <text evidence="6">Cofactor biosynthesis; adenosylcobalamin biosynthesis; adenosylcobalamin from cob(II)yrinate a,c-diamide: step 5/7.</text>
</comment>
<dbReference type="GO" id="GO:0005524">
    <property type="term" value="F:ATP binding"/>
    <property type="evidence" value="ECO:0007669"/>
    <property type="project" value="UniProtKB-KW"/>
</dbReference>
<evidence type="ECO:0000256" key="6">
    <source>
        <dbReference type="ARBA" id="ARBA00005159"/>
    </source>
</evidence>
<evidence type="ECO:0000256" key="14">
    <source>
        <dbReference type="ARBA" id="ARBA00022840"/>
    </source>
</evidence>
<dbReference type="EMBL" id="OB715042">
    <property type="protein sequence ID" value="CAD7239068.1"/>
    <property type="molecule type" value="Genomic_DNA"/>
</dbReference>
<comment type="catalytic activity">
    <reaction evidence="1">
        <text>adenosylcob(III)inamide + ATP = adenosylcob(III)inamide phosphate + ADP + H(+)</text>
        <dbReference type="Rhea" id="RHEA:15769"/>
        <dbReference type="ChEBI" id="CHEBI:2480"/>
        <dbReference type="ChEBI" id="CHEBI:15378"/>
        <dbReference type="ChEBI" id="CHEBI:30616"/>
        <dbReference type="ChEBI" id="CHEBI:58502"/>
        <dbReference type="ChEBI" id="CHEBI:456216"/>
        <dbReference type="EC" id="2.7.1.156"/>
    </reaction>
</comment>
<evidence type="ECO:0000256" key="4">
    <source>
        <dbReference type="ARBA" id="ARBA00003889"/>
    </source>
</evidence>
<dbReference type="GO" id="GO:0043752">
    <property type="term" value="F:adenosylcobinamide kinase activity"/>
    <property type="evidence" value="ECO:0007669"/>
    <property type="project" value="UniProtKB-EC"/>
</dbReference>
<comment type="pathway">
    <text evidence="5">Cofactor biosynthesis; adenosylcobalamin biosynthesis; adenosylcobalamin from cob(II)yrinate a,c-diamide: step 6/7.</text>
</comment>
<evidence type="ECO:0000256" key="10">
    <source>
        <dbReference type="ARBA" id="ARBA00022573"/>
    </source>
</evidence>